<evidence type="ECO:0000313" key="2">
    <source>
        <dbReference type="EMBL" id="GAS92693.1"/>
    </source>
</evidence>
<dbReference type="AlphaFoldDB" id="A0A100W6T7"/>
<dbReference type="Proteomes" id="UP000069620">
    <property type="component" value="Unassembled WGS sequence"/>
</dbReference>
<reference evidence="3" key="1">
    <citation type="journal article" date="2016" name="Genome Announc.">
        <title>Draft Genome Sequences of Five Rapidly Growing Mycobacterium Species, M. thermoresistibile, M. fortuitum subsp. acetamidolyticum, M. canariasense, M. brisbanense, and M. novocastrense.</title>
        <authorList>
            <person name="Katahira K."/>
            <person name="Ogura Y."/>
            <person name="Gotoh Y."/>
            <person name="Hayashi T."/>
        </authorList>
    </citation>
    <scope>NUCLEOTIDE SEQUENCE [LARGE SCALE GENOMIC DNA]</scope>
    <source>
        <strain evidence="3">JCM15654</strain>
    </source>
</reference>
<dbReference type="RefSeq" id="WP_201028388.1">
    <property type="nucleotide sequence ID" value="NZ_BCSX01000056.1"/>
</dbReference>
<keyword evidence="3" id="KW-1185">Reference proteome</keyword>
<dbReference type="EMBL" id="BCSX01000056">
    <property type="protein sequence ID" value="GAS92693.1"/>
    <property type="molecule type" value="Genomic_DNA"/>
</dbReference>
<evidence type="ECO:0000256" key="1">
    <source>
        <dbReference type="SAM" id="MobiDB-lite"/>
    </source>
</evidence>
<reference evidence="3" key="2">
    <citation type="submission" date="2016-02" db="EMBL/GenBank/DDBJ databases">
        <title>Draft genome sequence of five rapidly growing Mycobacterium species.</title>
        <authorList>
            <person name="Katahira K."/>
            <person name="Gotou Y."/>
            <person name="Iida K."/>
            <person name="Ogura Y."/>
            <person name="Hayashi T."/>
        </authorList>
    </citation>
    <scope>NUCLEOTIDE SEQUENCE [LARGE SCALE GENOMIC DNA]</scope>
    <source>
        <strain evidence="3">JCM15654</strain>
    </source>
</reference>
<sequence>MTQTVWPPTVTPGGMGRLAKGIHPSASYTSPDGSQKFHLLGGRAPVVGVQRGVHAKSIEGILPSWRMLDQQGARQDGVTNMGSVGDPIKIKMECVLSGREPGMTVVEQVALRRRLTRAWLDSWSPNAMGKYSWFTPTMGHWWGMARWAETDPGKVVNAVNASLPFTLNARIDSGLWQSYPSTCKFPATGTLSGSASGWLTLTNRGDQIGWPSFLAYGPFTQLSIANGPGSPTMITFGPALAGQVFLLNTLPRLPIVVDLSQVPGQATPQTLNQFQQILADLISFATNNNVPPLLQEFESMFGILPAQTNVDALLGGRFTNPIPAKPIGAAPVTSSIAISITGATSQTKVIGALTPFRRYPE</sequence>
<accession>A0A100W6T7</accession>
<proteinExistence type="predicted"/>
<protein>
    <submittedName>
        <fullName evidence="2">Gp34</fullName>
    </submittedName>
</protein>
<name>A0A100W6T7_9MYCO</name>
<feature type="region of interest" description="Disordered" evidence="1">
    <location>
        <begin position="1"/>
        <end position="30"/>
    </location>
</feature>
<gene>
    <name evidence="2" type="ORF">RMCB_6789</name>
</gene>
<evidence type="ECO:0000313" key="3">
    <source>
        <dbReference type="Proteomes" id="UP000069620"/>
    </source>
</evidence>
<organism evidence="2 3">
    <name type="scientific">Mycolicibacterium brisbanense</name>
    <dbReference type="NCBI Taxonomy" id="146020"/>
    <lineage>
        <taxon>Bacteria</taxon>
        <taxon>Bacillati</taxon>
        <taxon>Actinomycetota</taxon>
        <taxon>Actinomycetes</taxon>
        <taxon>Mycobacteriales</taxon>
        <taxon>Mycobacteriaceae</taxon>
        <taxon>Mycolicibacterium</taxon>
    </lineage>
</organism>
<dbReference type="STRING" id="146020.RMCB_6789"/>
<comment type="caution">
    <text evidence="2">The sequence shown here is derived from an EMBL/GenBank/DDBJ whole genome shotgun (WGS) entry which is preliminary data.</text>
</comment>